<keyword evidence="2" id="KW-1134">Transmembrane beta strand</keyword>
<evidence type="ECO:0000256" key="1">
    <source>
        <dbReference type="ARBA" id="ARBA00004442"/>
    </source>
</evidence>
<sequence>MVEESYPRIQQYEDNIQALQGKAEGARSLMAPQISVGLNRFPYRTAVLKEMDLPMNQAGVMVTAEQMITNPVKRTLKRDYLLSLTQIERAKASWTKNELRMQTKTYYFQRYVAERKVRILAESEQSLRLLLSTARQNYRYNQTDLSQVFKVEAKLSELKTMQLMQESAVVQATIGLNTLMNRPPQTAFQIDTLLVLPTSSFTPQPLLIDRRSDVLAMSHTIQSMELSRQVMASSRKPDFGVRVEHMQMLSMPNQVSVMGMITLPLAPWSSPMFKADVKSMQFDISAMQREKETMVLMAQQMLAEKIAMLHYENAQLQAYQSEILPAYQKNFDASLIAYRQNTGSLFVLLDAWDMLLMKRLTYLDKQLSVLLVQAGMDYETEQP</sequence>
<gene>
    <name evidence="6" type="ORF">GCM10023189_45500</name>
</gene>
<dbReference type="Gene3D" id="1.20.1600.10">
    <property type="entry name" value="Outer membrane efflux proteins (OEP)"/>
    <property type="match status" value="1"/>
</dbReference>
<evidence type="ECO:0000313" key="7">
    <source>
        <dbReference type="Proteomes" id="UP001501175"/>
    </source>
</evidence>
<dbReference type="Proteomes" id="UP001501175">
    <property type="component" value="Unassembled WGS sequence"/>
</dbReference>
<evidence type="ECO:0000256" key="3">
    <source>
        <dbReference type="ARBA" id="ARBA00022692"/>
    </source>
</evidence>
<evidence type="ECO:0008006" key="8">
    <source>
        <dbReference type="Google" id="ProtNLM"/>
    </source>
</evidence>
<evidence type="ECO:0000256" key="2">
    <source>
        <dbReference type="ARBA" id="ARBA00022452"/>
    </source>
</evidence>
<organism evidence="6 7">
    <name type="scientific">Nibrella saemangeumensis</name>
    <dbReference type="NCBI Taxonomy" id="1084526"/>
    <lineage>
        <taxon>Bacteria</taxon>
        <taxon>Pseudomonadati</taxon>
        <taxon>Bacteroidota</taxon>
        <taxon>Cytophagia</taxon>
        <taxon>Cytophagales</taxon>
        <taxon>Spirosomataceae</taxon>
        <taxon>Nibrella</taxon>
    </lineage>
</organism>
<protein>
    <recommendedName>
        <fullName evidence="8">Outer membrane protein TolC</fullName>
    </recommendedName>
</protein>
<dbReference type="InterPro" id="IPR051906">
    <property type="entry name" value="TolC-like"/>
</dbReference>
<name>A0ABP8NCV0_9BACT</name>
<evidence type="ECO:0000256" key="5">
    <source>
        <dbReference type="ARBA" id="ARBA00023237"/>
    </source>
</evidence>
<keyword evidence="3" id="KW-0812">Transmembrane</keyword>
<dbReference type="SUPFAM" id="SSF56954">
    <property type="entry name" value="Outer membrane efflux proteins (OEP)"/>
    <property type="match status" value="1"/>
</dbReference>
<dbReference type="PANTHER" id="PTHR30026:SF20">
    <property type="entry name" value="OUTER MEMBRANE PROTEIN TOLC"/>
    <property type="match status" value="1"/>
</dbReference>
<accession>A0ABP8NCV0</accession>
<comment type="subcellular location">
    <subcellularLocation>
        <location evidence="1">Cell outer membrane</location>
    </subcellularLocation>
</comment>
<evidence type="ECO:0000256" key="4">
    <source>
        <dbReference type="ARBA" id="ARBA00023136"/>
    </source>
</evidence>
<keyword evidence="4" id="KW-0472">Membrane</keyword>
<keyword evidence="5" id="KW-0998">Cell outer membrane</keyword>
<dbReference type="EMBL" id="BAABHD010000078">
    <property type="protein sequence ID" value="GAA4465209.1"/>
    <property type="molecule type" value="Genomic_DNA"/>
</dbReference>
<keyword evidence="7" id="KW-1185">Reference proteome</keyword>
<reference evidence="7" key="1">
    <citation type="journal article" date="2019" name="Int. J. Syst. Evol. Microbiol.">
        <title>The Global Catalogue of Microorganisms (GCM) 10K type strain sequencing project: providing services to taxonomists for standard genome sequencing and annotation.</title>
        <authorList>
            <consortium name="The Broad Institute Genomics Platform"/>
            <consortium name="The Broad Institute Genome Sequencing Center for Infectious Disease"/>
            <person name="Wu L."/>
            <person name="Ma J."/>
        </authorList>
    </citation>
    <scope>NUCLEOTIDE SEQUENCE [LARGE SCALE GENOMIC DNA]</scope>
    <source>
        <strain evidence="7">JCM 17927</strain>
    </source>
</reference>
<evidence type="ECO:0000313" key="6">
    <source>
        <dbReference type="EMBL" id="GAA4465209.1"/>
    </source>
</evidence>
<comment type="caution">
    <text evidence="6">The sequence shown here is derived from an EMBL/GenBank/DDBJ whole genome shotgun (WGS) entry which is preliminary data.</text>
</comment>
<proteinExistence type="predicted"/>
<dbReference type="PANTHER" id="PTHR30026">
    <property type="entry name" value="OUTER MEMBRANE PROTEIN TOLC"/>
    <property type="match status" value="1"/>
</dbReference>